<dbReference type="EMBL" id="BAABHK010000025">
    <property type="protein sequence ID" value="GAA4639101.1"/>
    <property type="molecule type" value="Genomic_DNA"/>
</dbReference>
<dbReference type="PANTHER" id="PTHR37422">
    <property type="entry name" value="TEICHURONIC ACID BIOSYNTHESIS PROTEIN TUAE"/>
    <property type="match status" value="1"/>
</dbReference>
<evidence type="ECO:0000259" key="6">
    <source>
        <dbReference type="Pfam" id="PF04932"/>
    </source>
</evidence>
<comment type="subcellular location">
    <subcellularLocation>
        <location evidence="1">Membrane</location>
        <topology evidence="1">Multi-pass membrane protein</topology>
    </subcellularLocation>
</comment>
<keyword evidence="8" id="KW-1185">Reference proteome</keyword>
<feature type="transmembrane region" description="Helical" evidence="5">
    <location>
        <begin position="89"/>
        <end position="109"/>
    </location>
</feature>
<feature type="transmembrane region" description="Helical" evidence="5">
    <location>
        <begin position="213"/>
        <end position="234"/>
    </location>
</feature>
<evidence type="ECO:0000256" key="1">
    <source>
        <dbReference type="ARBA" id="ARBA00004141"/>
    </source>
</evidence>
<name>A0ABP8USU9_9ACTN</name>
<organism evidence="7 8">
    <name type="scientific">Actinoallomurus vinaceus</name>
    <dbReference type="NCBI Taxonomy" id="1080074"/>
    <lineage>
        <taxon>Bacteria</taxon>
        <taxon>Bacillati</taxon>
        <taxon>Actinomycetota</taxon>
        <taxon>Actinomycetes</taxon>
        <taxon>Streptosporangiales</taxon>
        <taxon>Thermomonosporaceae</taxon>
        <taxon>Actinoallomurus</taxon>
    </lineage>
</organism>
<dbReference type="InterPro" id="IPR007016">
    <property type="entry name" value="O-antigen_ligase-rel_domated"/>
</dbReference>
<feature type="transmembrane region" description="Helical" evidence="5">
    <location>
        <begin position="40"/>
        <end position="61"/>
    </location>
</feature>
<evidence type="ECO:0000256" key="2">
    <source>
        <dbReference type="ARBA" id="ARBA00022692"/>
    </source>
</evidence>
<keyword evidence="3 5" id="KW-1133">Transmembrane helix</keyword>
<evidence type="ECO:0000313" key="7">
    <source>
        <dbReference type="EMBL" id="GAA4639101.1"/>
    </source>
</evidence>
<gene>
    <name evidence="7" type="ORF">GCM10023196_099430</name>
</gene>
<sequence length="415" mass="43198">MLGAGTSTDGRLAVVSAIAVSAAIAAASVLLGFVPMRHTYLWVVLLAGLLVVSFVFPSAAVPAPPGERYRVVDLLRSLGGMPQAQLARLFDLVGILAGLALLGVSVVTSPHPRQVARVITLSGAAAAAYVLVRGGFDNVRLEGLGCNPNYLGFLLAIPFVTAVGLVRYARNPRWFVPAAVCGIALSETHSRSASLAAAVGVAIVLLQGCSRLFQIILISGVATATTAAAAGGMLRPMGRHIENLGAGGRTTTDLSLSNGLRKRVAEFAVRVITEHPLRGIGLSTFPGYAQRSPGLGVYLATHDEYLRLAAEAGVITLIAFVVLLWLGLARRQVGDLALLRAVVLMYGVILLLANPLANLVVSAPCWVSMGCLLASRPSRGLTTTALVAGAARALRRKRETTSIIGPSREGAEPRA</sequence>
<feature type="transmembrane region" description="Helical" evidence="5">
    <location>
        <begin position="338"/>
        <end position="357"/>
    </location>
</feature>
<evidence type="ECO:0000256" key="4">
    <source>
        <dbReference type="ARBA" id="ARBA00023136"/>
    </source>
</evidence>
<reference evidence="8" key="1">
    <citation type="journal article" date="2019" name="Int. J. Syst. Evol. Microbiol.">
        <title>The Global Catalogue of Microorganisms (GCM) 10K type strain sequencing project: providing services to taxonomists for standard genome sequencing and annotation.</title>
        <authorList>
            <consortium name="The Broad Institute Genomics Platform"/>
            <consortium name="The Broad Institute Genome Sequencing Center for Infectious Disease"/>
            <person name="Wu L."/>
            <person name="Ma J."/>
        </authorList>
    </citation>
    <scope>NUCLEOTIDE SEQUENCE [LARGE SCALE GENOMIC DNA]</scope>
    <source>
        <strain evidence="8">JCM 17939</strain>
    </source>
</reference>
<proteinExistence type="predicted"/>
<dbReference type="RefSeq" id="WP_345442652.1">
    <property type="nucleotide sequence ID" value="NZ_BAABHK010000025.1"/>
</dbReference>
<evidence type="ECO:0000256" key="3">
    <source>
        <dbReference type="ARBA" id="ARBA00022989"/>
    </source>
</evidence>
<evidence type="ECO:0000256" key="5">
    <source>
        <dbReference type="SAM" id="Phobius"/>
    </source>
</evidence>
<feature type="transmembrane region" description="Helical" evidence="5">
    <location>
        <begin position="305"/>
        <end position="326"/>
    </location>
</feature>
<accession>A0ABP8USU9</accession>
<keyword evidence="2 5" id="KW-0812">Transmembrane</keyword>
<feature type="transmembrane region" description="Helical" evidence="5">
    <location>
        <begin position="148"/>
        <end position="169"/>
    </location>
</feature>
<feature type="domain" description="O-antigen ligase-related" evidence="6">
    <location>
        <begin position="179"/>
        <end position="321"/>
    </location>
</feature>
<dbReference type="Proteomes" id="UP001501442">
    <property type="component" value="Unassembled WGS sequence"/>
</dbReference>
<feature type="transmembrane region" description="Helical" evidence="5">
    <location>
        <begin position="115"/>
        <end position="136"/>
    </location>
</feature>
<feature type="transmembrane region" description="Helical" evidence="5">
    <location>
        <begin position="12"/>
        <end position="34"/>
    </location>
</feature>
<dbReference type="PANTHER" id="PTHR37422:SF13">
    <property type="entry name" value="LIPOPOLYSACCHARIDE BIOSYNTHESIS PROTEIN PA4999-RELATED"/>
    <property type="match status" value="1"/>
</dbReference>
<dbReference type="InterPro" id="IPR051533">
    <property type="entry name" value="WaaL-like"/>
</dbReference>
<dbReference type="Pfam" id="PF04932">
    <property type="entry name" value="Wzy_C"/>
    <property type="match status" value="1"/>
</dbReference>
<evidence type="ECO:0000313" key="8">
    <source>
        <dbReference type="Proteomes" id="UP001501442"/>
    </source>
</evidence>
<comment type="caution">
    <text evidence="7">The sequence shown here is derived from an EMBL/GenBank/DDBJ whole genome shotgun (WGS) entry which is preliminary data.</text>
</comment>
<keyword evidence="4 5" id="KW-0472">Membrane</keyword>
<protein>
    <recommendedName>
        <fullName evidence="6">O-antigen ligase-related domain-containing protein</fullName>
    </recommendedName>
</protein>